<dbReference type="GO" id="GO:0003700">
    <property type="term" value="F:DNA-binding transcription factor activity"/>
    <property type="evidence" value="ECO:0007669"/>
    <property type="project" value="TreeGrafter"/>
</dbReference>
<keyword evidence="3" id="KW-0804">Transcription</keyword>
<comment type="caution">
    <text evidence="6">The sequence shown here is derived from an EMBL/GenBank/DDBJ whole genome shotgun (WGS) entry which is preliminary data.</text>
</comment>
<evidence type="ECO:0000256" key="1">
    <source>
        <dbReference type="ARBA" id="ARBA00023015"/>
    </source>
</evidence>
<dbReference type="SUPFAM" id="SSF51206">
    <property type="entry name" value="cAMP-binding domain-like"/>
    <property type="match status" value="1"/>
</dbReference>
<proteinExistence type="predicted"/>
<dbReference type="Gene3D" id="2.60.120.10">
    <property type="entry name" value="Jelly Rolls"/>
    <property type="match status" value="1"/>
</dbReference>
<dbReference type="SUPFAM" id="SSF46785">
    <property type="entry name" value="Winged helix' DNA-binding domain"/>
    <property type="match status" value="1"/>
</dbReference>
<dbReference type="CDD" id="cd00038">
    <property type="entry name" value="CAP_ED"/>
    <property type="match status" value="1"/>
</dbReference>
<dbReference type="InterPro" id="IPR050397">
    <property type="entry name" value="Env_Response_Regulators"/>
</dbReference>
<feature type="domain" description="HTH crp-type" evidence="5">
    <location>
        <begin position="161"/>
        <end position="234"/>
    </location>
</feature>
<dbReference type="SMART" id="SM00100">
    <property type="entry name" value="cNMP"/>
    <property type="match status" value="1"/>
</dbReference>
<dbReference type="FunFam" id="1.10.10.10:FF:000028">
    <property type="entry name" value="Fumarate/nitrate reduction transcriptional regulator Fnr"/>
    <property type="match status" value="1"/>
</dbReference>
<dbReference type="GO" id="GO:0005829">
    <property type="term" value="C:cytosol"/>
    <property type="evidence" value="ECO:0007669"/>
    <property type="project" value="TreeGrafter"/>
</dbReference>
<evidence type="ECO:0000256" key="2">
    <source>
        <dbReference type="ARBA" id="ARBA00023125"/>
    </source>
</evidence>
<evidence type="ECO:0000313" key="6">
    <source>
        <dbReference type="EMBL" id="ODS24214.1"/>
    </source>
</evidence>
<protein>
    <recommendedName>
        <fullName evidence="8">Crp/Fnr family transcriptional regulator</fullName>
    </recommendedName>
</protein>
<dbReference type="Pfam" id="PF13545">
    <property type="entry name" value="HTH_Crp_2"/>
    <property type="match status" value="1"/>
</dbReference>
<dbReference type="PANTHER" id="PTHR24567:SF75">
    <property type="entry name" value="FUMARATE AND NITRATE REDUCTION REGULATORY PROTEIN"/>
    <property type="match status" value="1"/>
</dbReference>
<keyword evidence="1" id="KW-0805">Transcription regulation</keyword>
<dbReference type="GO" id="GO:0003677">
    <property type="term" value="F:DNA binding"/>
    <property type="evidence" value="ECO:0007669"/>
    <property type="project" value="UniProtKB-KW"/>
</dbReference>
<accession>A0A1D2QRP2</accession>
<dbReference type="SMART" id="SM00419">
    <property type="entry name" value="HTH_CRP"/>
    <property type="match status" value="1"/>
</dbReference>
<dbReference type="PANTHER" id="PTHR24567">
    <property type="entry name" value="CRP FAMILY TRANSCRIPTIONAL REGULATORY PROTEIN"/>
    <property type="match status" value="1"/>
</dbReference>
<reference evidence="6 7" key="1">
    <citation type="journal article" date="2016" name="Appl. Environ. Microbiol.">
        <title>Lack of Overt Genome Reduction in the Bryostatin-Producing Bryozoan Symbiont "Candidatus Endobugula sertula".</title>
        <authorList>
            <person name="Miller I.J."/>
            <person name="Vanee N."/>
            <person name="Fong S.S."/>
            <person name="Lim-Fong G.E."/>
            <person name="Kwan J.C."/>
        </authorList>
    </citation>
    <scope>NUCLEOTIDE SEQUENCE [LARGE SCALE GENOMIC DNA]</scope>
    <source>
        <strain evidence="6">AB1-4</strain>
    </source>
</reference>
<name>A0A1D2QRP2_9GAMM</name>
<dbReference type="InterPro" id="IPR036390">
    <property type="entry name" value="WH_DNA-bd_sf"/>
</dbReference>
<evidence type="ECO:0000256" key="3">
    <source>
        <dbReference type="ARBA" id="ARBA00023163"/>
    </source>
</evidence>
<evidence type="ECO:0008006" key="8">
    <source>
        <dbReference type="Google" id="ProtNLM"/>
    </source>
</evidence>
<organism evidence="6 7">
    <name type="scientific">Candidatus Endobugula sertula</name>
    <name type="common">Bugula neritina bacterial symbiont</name>
    <dbReference type="NCBI Taxonomy" id="62101"/>
    <lineage>
        <taxon>Bacteria</taxon>
        <taxon>Pseudomonadati</taxon>
        <taxon>Pseudomonadota</taxon>
        <taxon>Gammaproteobacteria</taxon>
        <taxon>Cellvibrionales</taxon>
        <taxon>Cellvibrionaceae</taxon>
        <taxon>Candidatus Endobugula</taxon>
    </lineage>
</organism>
<dbReference type="Gene3D" id="1.10.10.10">
    <property type="entry name" value="Winged helix-like DNA-binding domain superfamily/Winged helix DNA-binding domain"/>
    <property type="match status" value="1"/>
</dbReference>
<dbReference type="InterPro" id="IPR014710">
    <property type="entry name" value="RmlC-like_jellyroll"/>
</dbReference>
<gene>
    <name evidence="6" type="ORF">AB835_04880</name>
</gene>
<dbReference type="InterPro" id="IPR000595">
    <property type="entry name" value="cNMP-bd_dom"/>
</dbReference>
<evidence type="ECO:0000313" key="7">
    <source>
        <dbReference type="Proteomes" id="UP000242502"/>
    </source>
</evidence>
<dbReference type="EMBL" id="MDLC01000012">
    <property type="protein sequence ID" value="ODS24214.1"/>
    <property type="molecule type" value="Genomic_DNA"/>
</dbReference>
<feature type="domain" description="Cyclic nucleotide-binding" evidence="4">
    <location>
        <begin position="27"/>
        <end position="97"/>
    </location>
</feature>
<dbReference type="PROSITE" id="PS51063">
    <property type="entry name" value="HTH_CRP_2"/>
    <property type="match status" value="1"/>
</dbReference>
<keyword evidence="2" id="KW-0238">DNA-binding</keyword>
<dbReference type="InterPro" id="IPR012318">
    <property type="entry name" value="HTH_CRP"/>
</dbReference>
<dbReference type="Pfam" id="PF00027">
    <property type="entry name" value="cNMP_binding"/>
    <property type="match status" value="1"/>
</dbReference>
<dbReference type="Proteomes" id="UP000242502">
    <property type="component" value="Unassembled WGS sequence"/>
</dbReference>
<sequence length="253" mass="29490">MSNNNDIIKFGKIRNSCKYCLASHHCLSANLCDEDLTTFNTMTRRRKPLQRGEYLFKGDDKFHSIYIVHSGSVKTFVETRDGEQQITGFYFPGDLLGVDGINRRRHFYSVEALETSSFCEINFKKLEELGKNISLLQQQFHAHISREICREQEFIHLLGRMDSKRRIAFFLMSMSTIMQKQGCSPTHIHLSMTRQDISNYLSLAIETVSRLLTTFQKNKVIDVDRRNIYIKNLNKLQDIIENDHKENIINKSA</sequence>
<dbReference type="STRING" id="62101.AB835_04880"/>
<dbReference type="InterPro" id="IPR018490">
    <property type="entry name" value="cNMP-bd_dom_sf"/>
</dbReference>
<evidence type="ECO:0000259" key="5">
    <source>
        <dbReference type="PROSITE" id="PS51063"/>
    </source>
</evidence>
<evidence type="ECO:0000259" key="4">
    <source>
        <dbReference type="PROSITE" id="PS50042"/>
    </source>
</evidence>
<dbReference type="AlphaFoldDB" id="A0A1D2QRP2"/>
<dbReference type="PROSITE" id="PS50042">
    <property type="entry name" value="CNMP_BINDING_3"/>
    <property type="match status" value="1"/>
</dbReference>
<dbReference type="PRINTS" id="PR00034">
    <property type="entry name" value="HTHCRP"/>
</dbReference>
<dbReference type="InterPro" id="IPR036388">
    <property type="entry name" value="WH-like_DNA-bd_sf"/>
</dbReference>